<evidence type="ECO:0000256" key="2">
    <source>
        <dbReference type="ARBA" id="ARBA00022475"/>
    </source>
</evidence>
<comment type="subcellular location">
    <subcellularLocation>
        <location evidence="1">Cell membrane</location>
        <topology evidence="1">Multi-pass membrane protein</topology>
    </subcellularLocation>
</comment>
<evidence type="ECO:0000256" key="4">
    <source>
        <dbReference type="ARBA" id="ARBA00022989"/>
    </source>
</evidence>
<accession>A0ABU4AUZ1</accession>
<proteinExistence type="predicted"/>
<feature type="domain" description="DUF202" evidence="7">
    <location>
        <begin position="11"/>
        <end position="76"/>
    </location>
</feature>
<keyword evidence="2" id="KW-1003">Cell membrane</keyword>
<dbReference type="Proteomes" id="UP001185899">
    <property type="component" value="Unassembled WGS sequence"/>
</dbReference>
<name>A0ABU4AUZ1_9NOCA</name>
<dbReference type="PANTHER" id="PTHR34187">
    <property type="entry name" value="FGR18P"/>
    <property type="match status" value="1"/>
</dbReference>
<dbReference type="Pfam" id="PF02656">
    <property type="entry name" value="DUF202"/>
    <property type="match status" value="1"/>
</dbReference>
<dbReference type="EMBL" id="JAWLKE010000002">
    <property type="protein sequence ID" value="MDV6230057.1"/>
    <property type="molecule type" value="Genomic_DNA"/>
</dbReference>
<dbReference type="PANTHER" id="PTHR34187:SF2">
    <property type="entry name" value="DUF202 DOMAIN-CONTAINING PROTEIN"/>
    <property type="match status" value="1"/>
</dbReference>
<sequence length="109" mass="11634">MYSVGVEPDPRFSLANERTYLAWIRTSLALMAAGVALQVFDIGGGSTPSVVASVMLILSSIGVPLHAWWGWARTEKSMRNSEALPSPRIALPLAAVLATVGVLVLWSVL</sequence>
<keyword evidence="5 6" id="KW-0472">Membrane</keyword>
<evidence type="ECO:0000313" key="8">
    <source>
        <dbReference type="EMBL" id="MDV6230057.1"/>
    </source>
</evidence>
<feature type="transmembrane region" description="Helical" evidence="6">
    <location>
        <begin position="49"/>
        <end position="69"/>
    </location>
</feature>
<protein>
    <submittedName>
        <fullName evidence="8">DUF202 domain-containing protein</fullName>
    </submittedName>
</protein>
<evidence type="ECO:0000256" key="5">
    <source>
        <dbReference type="ARBA" id="ARBA00023136"/>
    </source>
</evidence>
<feature type="transmembrane region" description="Helical" evidence="6">
    <location>
        <begin position="20"/>
        <end position="37"/>
    </location>
</feature>
<keyword evidence="3 6" id="KW-0812">Transmembrane</keyword>
<keyword evidence="9" id="KW-1185">Reference proteome</keyword>
<evidence type="ECO:0000313" key="9">
    <source>
        <dbReference type="Proteomes" id="UP001185899"/>
    </source>
</evidence>
<keyword evidence="4 6" id="KW-1133">Transmembrane helix</keyword>
<gene>
    <name evidence="8" type="ORF">R3P95_05805</name>
</gene>
<reference evidence="8 9" key="1">
    <citation type="submission" date="2023-10" db="EMBL/GenBank/DDBJ databases">
        <title>Development of a sustainable strategy for remediation of hydrocarbon-contaminated territories based on the waste exchange concept.</title>
        <authorList>
            <person name="Krivoruchko A."/>
        </authorList>
    </citation>
    <scope>NUCLEOTIDE SEQUENCE [LARGE SCALE GENOMIC DNA]</scope>
    <source>
        <strain evidence="8 9">IEGM 1322</strain>
    </source>
</reference>
<dbReference type="RefSeq" id="WP_243596286.1">
    <property type="nucleotide sequence ID" value="NZ_JAWLKE010000002.1"/>
</dbReference>
<evidence type="ECO:0000256" key="3">
    <source>
        <dbReference type="ARBA" id="ARBA00022692"/>
    </source>
</evidence>
<organism evidence="8 9">
    <name type="scientific">Rhodococcus cercidiphylli</name>
    <dbReference type="NCBI Taxonomy" id="489916"/>
    <lineage>
        <taxon>Bacteria</taxon>
        <taxon>Bacillati</taxon>
        <taxon>Actinomycetota</taxon>
        <taxon>Actinomycetes</taxon>
        <taxon>Mycobacteriales</taxon>
        <taxon>Nocardiaceae</taxon>
        <taxon>Rhodococcus</taxon>
    </lineage>
</organism>
<dbReference type="InterPro" id="IPR052053">
    <property type="entry name" value="IM_YidH-like"/>
</dbReference>
<feature type="transmembrane region" description="Helical" evidence="6">
    <location>
        <begin position="89"/>
        <end position="108"/>
    </location>
</feature>
<dbReference type="InterPro" id="IPR003807">
    <property type="entry name" value="DUF202"/>
</dbReference>
<comment type="caution">
    <text evidence="8">The sequence shown here is derived from an EMBL/GenBank/DDBJ whole genome shotgun (WGS) entry which is preliminary data.</text>
</comment>
<evidence type="ECO:0000256" key="1">
    <source>
        <dbReference type="ARBA" id="ARBA00004651"/>
    </source>
</evidence>
<evidence type="ECO:0000259" key="7">
    <source>
        <dbReference type="Pfam" id="PF02656"/>
    </source>
</evidence>
<evidence type="ECO:0000256" key="6">
    <source>
        <dbReference type="SAM" id="Phobius"/>
    </source>
</evidence>